<evidence type="ECO:0000259" key="2">
    <source>
        <dbReference type="PROSITE" id="PS51192"/>
    </source>
</evidence>
<evidence type="ECO:0000313" key="3">
    <source>
        <dbReference type="EMBL" id="PTQ86550.1"/>
    </source>
</evidence>
<feature type="domain" description="Helicase ATP-binding" evidence="2">
    <location>
        <begin position="181"/>
        <end position="341"/>
    </location>
</feature>
<dbReference type="AlphaFoldDB" id="A0A2T5IRW7"/>
<dbReference type="PROSITE" id="PS51192">
    <property type="entry name" value="HELICASE_ATP_BIND_1"/>
    <property type="match status" value="1"/>
</dbReference>
<dbReference type="NCBIfam" id="NF046051">
    <property type="entry name" value="restrict_EcoAI"/>
    <property type="match status" value="1"/>
</dbReference>
<dbReference type="PANTHER" id="PTHR47396:SF1">
    <property type="entry name" value="ATP-DEPENDENT HELICASE IRC3-RELATED"/>
    <property type="match status" value="1"/>
</dbReference>
<dbReference type="Pfam" id="PF08463">
    <property type="entry name" value="EcoEI_R_C"/>
    <property type="match status" value="1"/>
</dbReference>
<comment type="caution">
    <text evidence="3">The sequence shown here is derived from an EMBL/GenBank/DDBJ whole genome shotgun (WGS) entry which is preliminary data.</text>
</comment>
<dbReference type="InterPro" id="IPR013670">
    <property type="entry name" value="EcoEI_R_C_dom"/>
</dbReference>
<dbReference type="SMART" id="SM00487">
    <property type="entry name" value="DEXDc"/>
    <property type="match status" value="1"/>
</dbReference>
<dbReference type="CDD" id="cd18032">
    <property type="entry name" value="DEXHc_RE_I_III_res"/>
    <property type="match status" value="1"/>
</dbReference>
<dbReference type="RefSeq" id="WP_107867104.1">
    <property type="nucleotide sequence ID" value="NZ_QAON01000039.1"/>
</dbReference>
<dbReference type="PANTHER" id="PTHR47396">
    <property type="entry name" value="TYPE I RESTRICTION ENZYME ECOKI R PROTEIN"/>
    <property type="match status" value="1"/>
</dbReference>
<dbReference type="Gene3D" id="3.40.50.300">
    <property type="entry name" value="P-loop containing nucleotide triphosphate hydrolases"/>
    <property type="match status" value="2"/>
</dbReference>
<dbReference type="Proteomes" id="UP000244223">
    <property type="component" value="Unassembled WGS sequence"/>
</dbReference>
<feature type="region of interest" description="Disordered" evidence="1">
    <location>
        <begin position="559"/>
        <end position="596"/>
    </location>
</feature>
<keyword evidence="4" id="KW-1185">Reference proteome</keyword>
<protein>
    <submittedName>
        <fullName evidence="3">Type I restriction enzyme R subunit</fullName>
    </submittedName>
</protein>
<proteinExistence type="predicted"/>
<dbReference type="InterPro" id="IPR001650">
    <property type="entry name" value="Helicase_C-like"/>
</dbReference>
<name>A0A2T5IRW7_9GAMM</name>
<reference evidence="3 4" key="1">
    <citation type="submission" date="2018-04" db="EMBL/GenBank/DDBJ databases">
        <title>Genomic Encyclopedia of Archaeal and Bacterial Type Strains, Phase II (KMG-II): from individual species to whole genera.</title>
        <authorList>
            <person name="Goeker M."/>
        </authorList>
    </citation>
    <scope>NUCLEOTIDE SEQUENCE [LARGE SCALE GENOMIC DNA]</scope>
    <source>
        <strain evidence="3 4">DSM 5822</strain>
    </source>
</reference>
<dbReference type="EMBL" id="QAON01000039">
    <property type="protein sequence ID" value="PTQ86550.1"/>
    <property type="molecule type" value="Genomic_DNA"/>
</dbReference>
<organism evidence="3 4">
    <name type="scientific">Agitococcus lubricus</name>
    <dbReference type="NCBI Taxonomy" id="1077255"/>
    <lineage>
        <taxon>Bacteria</taxon>
        <taxon>Pseudomonadati</taxon>
        <taxon>Pseudomonadota</taxon>
        <taxon>Gammaproteobacteria</taxon>
        <taxon>Moraxellales</taxon>
        <taxon>Moraxellaceae</taxon>
        <taxon>Agitococcus</taxon>
    </lineage>
</organism>
<accession>A0A2T5IRW7</accession>
<dbReference type="GO" id="GO:0016787">
    <property type="term" value="F:hydrolase activity"/>
    <property type="evidence" value="ECO:0007669"/>
    <property type="project" value="InterPro"/>
</dbReference>
<evidence type="ECO:0000313" key="4">
    <source>
        <dbReference type="Proteomes" id="UP000244223"/>
    </source>
</evidence>
<dbReference type="InterPro" id="IPR027417">
    <property type="entry name" value="P-loop_NTPase"/>
</dbReference>
<dbReference type="CDD" id="cd18799">
    <property type="entry name" value="SF2_C_EcoAI-like"/>
    <property type="match status" value="1"/>
</dbReference>
<gene>
    <name evidence="3" type="ORF">C8N29_1395</name>
</gene>
<dbReference type="GO" id="GO:0005524">
    <property type="term" value="F:ATP binding"/>
    <property type="evidence" value="ECO:0007669"/>
    <property type="project" value="InterPro"/>
</dbReference>
<dbReference type="OrthoDB" id="9758243at2"/>
<dbReference type="Pfam" id="PF00271">
    <property type="entry name" value="Helicase_C"/>
    <property type="match status" value="1"/>
</dbReference>
<dbReference type="SUPFAM" id="SSF52540">
    <property type="entry name" value="P-loop containing nucleoside triphosphate hydrolases"/>
    <property type="match status" value="2"/>
</dbReference>
<evidence type="ECO:0000256" key="1">
    <source>
        <dbReference type="SAM" id="MobiDB-lite"/>
    </source>
</evidence>
<dbReference type="GO" id="GO:0005829">
    <property type="term" value="C:cytosol"/>
    <property type="evidence" value="ECO:0007669"/>
    <property type="project" value="TreeGrafter"/>
</dbReference>
<dbReference type="InterPro" id="IPR029464">
    <property type="entry name" value="HSDR_N"/>
</dbReference>
<dbReference type="Gene3D" id="3.90.1570.30">
    <property type="match status" value="1"/>
</dbReference>
<dbReference type="GO" id="GO:0006304">
    <property type="term" value="P:DNA modification"/>
    <property type="evidence" value="ECO:0007669"/>
    <property type="project" value="InterPro"/>
</dbReference>
<dbReference type="InterPro" id="IPR014001">
    <property type="entry name" value="Helicase_ATP-bd"/>
</dbReference>
<dbReference type="Pfam" id="PF04851">
    <property type="entry name" value="ResIII"/>
    <property type="match status" value="1"/>
</dbReference>
<dbReference type="InterPro" id="IPR006935">
    <property type="entry name" value="Helicase/UvrB_N"/>
</dbReference>
<dbReference type="GO" id="GO:0003677">
    <property type="term" value="F:DNA binding"/>
    <property type="evidence" value="ECO:0007669"/>
    <property type="project" value="InterPro"/>
</dbReference>
<dbReference type="InterPro" id="IPR050742">
    <property type="entry name" value="Helicase_Restrict-Modif_Enz"/>
</dbReference>
<feature type="compositionally biased region" description="Acidic residues" evidence="1">
    <location>
        <begin position="569"/>
        <end position="583"/>
    </location>
</feature>
<dbReference type="Pfam" id="PF13588">
    <property type="entry name" value="HSDR_N_2"/>
    <property type="match status" value="1"/>
</dbReference>
<sequence length="794" mass="89980">MVDKKSLSERDICSKYITPALMGVGWDLHTQIREEVSFTKGRVIVRGKLHTRGEQKRADYVLYYKPNIPLAVIEAKANTLSVGAGMQQALNYAEALGVPFVFSSNGDAFLMHDRTGLSDKTEKEITLDDFPSPSALWQQYCQWKGLASTEAQHTIEMPYYDDGTGRAPRYYQASAINNTIEAVAKNQQRILLVMATGTGKTYTAFQIIWRLWKSGTKKRILFLADRNILVDQTKNNDFKPFGAAMTKISKRQIDKSYEIYLSLYQAVTGSEEEKNIYKQFSPDFFDLIVIDECHRGSAAEDSAWRDVLSYFSNATHIGLTATPKETKDVSSIYYFGDPVYSYTLKQGIEDGFLAPYKVVRIDIDVDLQGWRPSQNQTDKYGQLIEDRIYNQIDMDRILVLEKRTELVAKKITEFLNASDPFAKTIVFCDDIDHAERMRQALVNLNPERVQANRKYVMRITGDEKEGKAELDNFINPEETYPVIATTSKLMTTGVDAQTCKLIVLDQHIKSMTEFKQIIGRGTRINEDFGKYWFTIMDFKKATELFADPAFDGEPVMIYEPKGDDSVVPPDEEDLDGETLESGEEVGGTCSDNGDYGDDGEINDEEVNSGRIKYVLSDVTVHVIGERVQYYGSEGKLITESLKDYTRKAIRKDYSSLDAFLRTWSNAERKAIILNELIQHGVMLEPLAEEVGKGFDAFDLICHVAFDQPPLTRRERADKVKKRNYFTKYGEQARQVLETLLDKYADTGIENIEDIKVLTLDPFKSMGSPSELVSAFGGKSAYMAALHELEGYLYA</sequence>